<dbReference type="EMBL" id="UOFD01000079">
    <property type="protein sequence ID" value="VAW54641.1"/>
    <property type="molecule type" value="Genomic_DNA"/>
</dbReference>
<dbReference type="GO" id="GO:0030151">
    <property type="term" value="F:molybdenum ion binding"/>
    <property type="evidence" value="ECO:0007669"/>
    <property type="project" value="InterPro"/>
</dbReference>
<dbReference type="PROSITE" id="PS51340">
    <property type="entry name" value="MOSC"/>
    <property type="match status" value="1"/>
</dbReference>
<dbReference type="GO" id="GO:0003824">
    <property type="term" value="F:catalytic activity"/>
    <property type="evidence" value="ECO:0007669"/>
    <property type="project" value="InterPro"/>
</dbReference>
<evidence type="ECO:0000313" key="2">
    <source>
        <dbReference type="EMBL" id="VAW54641.1"/>
    </source>
</evidence>
<sequence>MIEKSLAKQSLQQLMQNMPQQGKVEWIGIRAEKRKALKELVRVFVTEKGLEGDHYAGRSGNRSVTLIQAEHIKAIASLLHRDEIDPLNLRRNIVVSGINLLALKDREFKIGTVILKMTGLCHPCSRMEEILGEGGYNAMRGHGGINARVISPGEIKRKDKVIIV</sequence>
<dbReference type="SUPFAM" id="SSF50800">
    <property type="entry name" value="PK beta-barrel domain-like"/>
    <property type="match status" value="1"/>
</dbReference>
<dbReference type="AlphaFoldDB" id="A0A3B0WH47"/>
<dbReference type="PANTHER" id="PTHR36930:SF1">
    <property type="entry name" value="MOSC DOMAIN-CONTAINING PROTEIN"/>
    <property type="match status" value="1"/>
</dbReference>
<dbReference type="InterPro" id="IPR005302">
    <property type="entry name" value="MoCF_Sase_C"/>
</dbReference>
<dbReference type="Gene3D" id="2.40.33.20">
    <property type="entry name" value="PK beta-barrel domain-like"/>
    <property type="match status" value="1"/>
</dbReference>
<accession>A0A3B0WH47</accession>
<dbReference type="InterPro" id="IPR052716">
    <property type="entry name" value="MOSC_domain"/>
</dbReference>
<evidence type="ECO:0000259" key="1">
    <source>
        <dbReference type="PROSITE" id="PS51340"/>
    </source>
</evidence>
<gene>
    <name evidence="2" type="ORF">MNBD_GAMMA06-515</name>
</gene>
<dbReference type="GO" id="GO:0030170">
    <property type="term" value="F:pyridoxal phosphate binding"/>
    <property type="evidence" value="ECO:0007669"/>
    <property type="project" value="InterPro"/>
</dbReference>
<proteinExistence type="predicted"/>
<dbReference type="Pfam" id="PF03473">
    <property type="entry name" value="MOSC"/>
    <property type="match status" value="1"/>
</dbReference>
<reference evidence="2" key="1">
    <citation type="submission" date="2018-06" db="EMBL/GenBank/DDBJ databases">
        <authorList>
            <person name="Zhirakovskaya E."/>
        </authorList>
    </citation>
    <scope>NUCLEOTIDE SEQUENCE</scope>
</reference>
<dbReference type="InterPro" id="IPR011037">
    <property type="entry name" value="Pyrv_Knase-like_insert_dom_sf"/>
</dbReference>
<dbReference type="PANTHER" id="PTHR36930">
    <property type="entry name" value="METAL-SULFUR CLUSTER BIOSYNTHESIS PROTEINS YUAD-RELATED"/>
    <property type="match status" value="1"/>
</dbReference>
<protein>
    <submittedName>
        <fullName evidence="2">FIG060329: MOSC domain protein</fullName>
    </submittedName>
</protein>
<organism evidence="2">
    <name type="scientific">hydrothermal vent metagenome</name>
    <dbReference type="NCBI Taxonomy" id="652676"/>
    <lineage>
        <taxon>unclassified sequences</taxon>
        <taxon>metagenomes</taxon>
        <taxon>ecological metagenomes</taxon>
    </lineage>
</organism>
<feature type="domain" description="MOSC" evidence="1">
    <location>
        <begin position="37"/>
        <end position="164"/>
    </location>
</feature>
<name>A0A3B0WH47_9ZZZZ</name>